<name>F0QQW6_MYCSL</name>
<evidence type="ECO:0000313" key="3">
    <source>
        <dbReference type="EMBL" id="ADX97886.1"/>
    </source>
</evidence>
<dbReference type="AlphaFoldDB" id="F0QQW6"/>
<gene>
    <name evidence="3" type="ordered locus">MSU_0344</name>
</gene>
<organism evidence="3 4">
    <name type="scientific">Mycoplasma suis (strain Illinois)</name>
    <dbReference type="NCBI Taxonomy" id="768700"/>
    <lineage>
        <taxon>Bacteria</taxon>
        <taxon>Bacillati</taxon>
        <taxon>Mycoplasmatota</taxon>
        <taxon>Mollicutes</taxon>
        <taxon>Mycoplasmataceae</taxon>
        <taxon>Mycoplasma</taxon>
    </lineage>
</organism>
<feature type="compositionally biased region" description="Low complexity" evidence="2">
    <location>
        <begin position="1098"/>
        <end position="1114"/>
    </location>
</feature>
<feature type="compositionally biased region" description="Gly residues" evidence="2">
    <location>
        <begin position="1115"/>
        <end position="1133"/>
    </location>
</feature>
<evidence type="ECO:0000256" key="1">
    <source>
        <dbReference type="ARBA" id="ARBA00010828"/>
    </source>
</evidence>
<dbReference type="RefSeq" id="WP_013609794.1">
    <property type="nucleotide sequence ID" value="NC_015155.1"/>
</dbReference>
<dbReference type="KEGG" id="mss:MSU_0344"/>
<protein>
    <submittedName>
        <fullName evidence="3">Uncharacterized protein</fullName>
    </submittedName>
</protein>
<proteinExistence type="inferred from homology"/>
<dbReference type="EMBL" id="CP002525">
    <property type="protein sequence ID" value="ADX97886.1"/>
    <property type="molecule type" value="Genomic_DNA"/>
</dbReference>
<feature type="compositionally biased region" description="Low complexity" evidence="2">
    <location>
        <begin position="1134"/>
        <end position="1147"/>
    </location>
</feature>
<accession>F0QQW6</accession>
<sequence>MLSLFTLKKALFTAVVGTGVLAPVVATSPIVREIQHWNNDVSPLKEGLKDLTNINIYDQVSASKFLQKSLINSEAQEGLLESFVQELSKRWYLSQSSDWTYKQLKEWEVQHEEQFQNAWEKLKPKNPQRDFWDNYWGSKQSMNSFGLRFKSYELVKKFLTFVNRFDFKINSQQQWKHDSDNNTDICKYFLSKGDFVYPSKIENKSNWDKTGFYPTRQHSQTEGSERMIWGKYDFLNWSYRKWFEETLPVYFWLISWNYNQNATEAELREKYDFSYLGNNAPARASYSFPIFSKETIEKFKSFLSKISKNGNGTHSSGDQLNLEKQYVPIWMGDQPQNGTLINIFNSFEKNSIGSALVSSYLVSKKINGNDSHQRGGSVSSEINKLTLKGNSSQNNFNDPISIFLENKSNLTLNKTLWFDSSIVKKNDKSANHIYDVRETDTKWTFFRDQRGVHAIKLDGEETWGSSNGKHLEELFKWFNFRNLQNIWNKKSSISLEKVISTSEDWVEKFSSYLDSNFNRLFAEFFITKSDKSPLFDSLRDKEYFKKYSDSLRKLLELQTEQKNYSKIIQLRRRIIEAYGEKDWELKTSWLLSSYAQSHLREGLTSPFAYNISSSGEERFPDQEKVFKISFEKNSDVAAQQVSVDDSQSSKNNKYLEKLSAYYESVKTLLQDPQIDLRVRSNGFNIQDSQRVFLRDPIFDFLLDKLFSQKDFINYIVKEDKLLGDTNFFGSNKLFVKKGQEQPSTKTSWDDILKFNKNIPQLDLVKTSGSEAKPSNGQPCQLTDYWTKSNIERAEKSFESIMKKYLFRNYLRKIGDNYFNFWIEFPEFRDKNYVSGTEQKSLSDFQLFYIWQKNNLINIKEKNSLLDFLISLDYITKDKFRNLQNTLKNQLSDKSKYHYLLFELDKSKDSTTNRIASPFLQVSENYWGGFSDSKKDLKMSIRSQWKRGAEVNEDGSSLSDTSSSGKRKVSVILKTVKKNQDINPDGKENLFNFEKLDDLISYIKGINSFSRLEDLINRLYQIDSKIWPSFYRAESIYWSDNGQSGGTTTERKLYLEDKKNALIYQLKNMNQSLYASKIFSKEEIGKIFGDKSLTQTQPVAQAAQVSSSSGSSDSNSGGGSSGSNSGGSSGGNSGGSSSAPSNGTNSESQNPLSQEFFKRKQGYANGGYYIQISDSDFSSEEKLCSLFGMLPEEVLTELLIQETEEIINKEGAEKNFFSNTYKLKPHDVKFKNHIDSRHLN</sequence>
<keyword evidence="4" id="KW-1185">Reference proteome</keyword>
<reference evidence="3 4" key="1">
    <citation type="journal article" date="2011" name="J. Bacteriol.">
        <title>Complete genome sequences of two hemotropic Mycoplasmas, Mycoplasma haemofelis strain Ohio2 and Mycoplasma suis strain Illinois.</title>
        <authorList>
            <person name="Messick J.B."/>
            <person name="Santos A.P."/>
            <person name="Guimaraes A.M."/>
        </authorList>
    </citation>
    <scope>NUCLEOTIDE SEQUENCE [LARGE SCALE GENOMIC DNA]</scope>
    <source>
        <strain evidence="3 4">Illinois</strain>
    </source>
</reference>
<feature type="region of interest" description="Disordered" evidence="2">
    <location>
        <begin position="1098"/>
        <end position="1150"/>
    </location>
</feature>
<dbReference type="Proteomes" id="UP000007484">
    <property type="component" value="Chromosome"/>
</dbReference>
<evidence type="ECO:0000313" key="4">
    <source>
        <dbReference type="Proteomes" id="UP000007484"/>
    </source>
</evidence>
<comment type="similarity">
    <text evidence="1">Belongs to the MG307/MG309/MG338 family.</text>
</comment>
<dbReference type="STRING" id="768700.MSU_0344"/>
<evidence type="ECO:0000256" key="2">
    <source>
        <dbReference type="SAM" id="MobiDB-lite"/>
    </source>
</evidence>
<dbReference type="InterPro" id="IPR022186">
    <property type="entry name" value="DUF3713"/>
</dbReference>
<dbReference type="HOGENOM" id="CLU_261433_0_0_14"/>
<dbReference type="Pfam" id="PF12506">
    <property type="entry name" value="DUF3713"/>
    <property type="match status" value="1"/>
</dbReference>